<dbReference type="InterPro" id="IPR022636">
    <property type="entry name" value="S-AdoMet_synthetase_sfam"/>
</dbReference>
<proteinExistence type="predicted"/>
<gene>
    <name evidence="5" type="ORF">V6256_15335</name>
</gene>
<dbReference type="InterPro" id="IPR002133">
    <property type="entry name" value="S-AdoMet_synthetase"/>
</dbReference>
<dbReference type="Pfam" id="PF02772">
    <property type="entry name" value="S-AdoMet_synt_M"/>
    <property type="match status" value="1"/>
</dbReference>
<dbReference type="InterPro" id="IPR022628">
    <property type="entry name" value="S-AdoMet_synt_N"/>
</dbReference>
<dbReference type="PROSITE" id="PS00376">
    <property type="entry name" value="ADOMET_SYNTHASE_1"/>
    <property type="match status" value="1"/>
</dbReference>
<feature type="domain" description="S-adenosylmethionine synthetase central" evidence="4">
    <location>
        <begin position="66"/>
        <end position="88"/>
    </location>
</feature>
<accession>A0ABU9GUE3</accession>
<dbReference type="Proteomes" id="UP001369082">
    <property type="component" value="Unassembled WGS sequence"/>
</dbReference>
<evidence type="ECO:0000256" key="2">
    <source>
        <dbReference type="SAM" id="MobiDB-lite"/>
    </source>
</evidence>
<dbReference type="InterPro" id="IPR022631">
    <property type="entry name" value="ADOMET_SYNTHASE_CS"/>
</dbReference>
<reference evidence="5 6" key="1">
    <citation type="submission" date="2024-02" db="EMBL/GenBank/DDBJ databases">
        <title>Bacteria isolated from the canopy kelp, Nereocystis luetkeana.</title>
        <authorList>
            <person name="Pfister C.A."/>
            <person name="Younker I.T."/>
            <person name="Light S.H."/>
        </authorList>
    </citation>
    <scope>NUCLEOTIDE SEQUENCE [LARGE SCALE GENOMIC DNA]</scope>
    <source>
        <strain evidence="5 6">TI.1.05</strain>
    </source>
</reference>
<evidence type="ECO:0000259" key="4">
    <source>
        <dbReference type="Pfam" id="PF02772"/>
    </source>
</evidence>
<evidence type="ECO:0000313" key="5">
    <source>
        <dbReference type="EMBL" id="MEL0630953.1"/>
    </source>
</evidence>
<evidence type="ECO:0000256" key="1">
    <source>
        <dbReference type="ARBA" id="ARBA00022723"/>
    </source>
</evidence>
<evidence type="ECO:0000313" key="6">
    <source>
        <dbReference type="Proteomes" id="UP001369082"/>
    </source>
</evidence>
<dbReference type="PANTHER" id="PTHR11964">
    <property type="entry name" value="S-ADENOSYLMETHIONINE SYNTHETASE"/>
    <property type="match status" value="1"/>
</dbReference>
<keyword evidence="6" id="KW-1185">Reference proteome</keyword>
<protein>
    <submittedName>
        <fullName evidence="5">S-adenosylmethionine synthetase N-terminal domain-containing protein</fullName>
    </submittedName>
</protein>
<keyword evidence="1" id="KW-0479">Metal-binding</keyword>
<dbReference type="Gene3D" id="3.30.300.10">
    <property type="match status" value="2"/>
</dbReference>
<dbReference type="RefSeq" id="WP_341599120.1">
    <property type="nucleotide sequence ID" value="NZ_JBAKAZ010000198.1"/>
</dbReference>
<dbReference type="Pfam" id="PF00438">
    <property type="entry name" value="S-AdoMet_synt_N"/>
    <property type="match status" value="1"/>
</dbReference>
<comment type="caution">
    <text evidence="5">The sequence shown here is derived from an EMBL/GenBank/DDBJ whole genome shotgun (WGS) entry which is preliminary data.</text>
</comment>
<feature type="domain" description="S-adenosylmethionine synthetase N-terminal" evidence="3">
    <location>
        <begin position="1"/>
        <end position="53"/>
    </location>
</feature>
<evidence type="ECO:0000259" key="3">
    <source>
        <dbReference type="Pfam" id="PF00438"/>
    </source>
</evidence>
<feature type="non-terminal residue" evidence="5">
    <location>
        <position position="88"/>
    </location>
</feature>
<feature type="region of interest" description="Disordered" evidence="2">
    <location>
        <begin position="51"/>
        <end position="74"/>
    </location>
</feature>
<name>A0ABU9GUE3_9GAMM</name>
<organism evidence="5 6">
    <name type="scientific">Psychromonas aquatilis</name>
    <dbReference type="NCBI Taxonomy" id="2005072"/>
    <lineage>
        <taxon>Bacteria</taxon>
        <taxon>Pseudomonadati</taxon>
        <taxon>Pseudomonadota</taxon>
        <taxon>Gammaproteobacteria</taxon>
        <taxon>Alteromonadales</taxon>
        <taxon>Psychromonadaceae</taxon>
        <taxon>Psychromonas</taxon>
    </lineage>
</organism>
<dbReference type="InterPro" id="IPR022629">
    <property type="entry name" value="S-AdoMet_synt_central"/>
</dbReference>
<feature type="non-terminal residue" evidence="5">
    <location>
        <position position="1"/>
    </location>
</feature>
<sequence length="88" mass="9544">GMVMVGGEISTDAWGDIEEITRKRVSDIGYTSSEMCFDADSCAVLNEVGKQSPDINQGLDRSDPREQGAGDQGIMFGYATNETEVYMP</sequence>
<dbReference type="SUPFAM" id="SSF55973">
    <property type="entry name" value="S-adenosylmethionine synthetase"/>
    <property type="match status" value="2"/>
</dbReference>
<dbReference type="EMBL" id="JBAKAZ010000198">
    <property type="protein sequence ID" value="MEL0630953.1"/>
    <property type="molecule type" value="Genomic_DNA"/>
</dbReference>